<name>L8WBW7_THACA</name>
<dbReference type="EMBL" id="AFRT01005701">
    <property type="protein sequence ID" value="ELU35676.1"/>
    <property type="molecule type" value="Genomic_DNA"/>
</dbReference>
<evidence type="ECO:0000256" key="1">
    <source>
        <dbReference type="SAM" id="MobiDB-lite"/>
    </source>
</evidence>
<dbReference type="InterPro" id="IPR036259">
    <property type="entry name" value="MFS_trans_sf"/>
</dbReference>
<feature type="region of interest" description="Disordered" evidence="1">
    <location>
        <begin position="66"/>
        <end position="98"/>
    </location>
</feature>
<proteinExistence type="predicted"/>
<dbReference type="AlphaFoldDB" id="L8WBW7"/>
<keyword evidence="3" id="KW-1185">Reference proteome</keyword>
<reference evidence="2 3" key="1">
    <citation type="journal article" date="2013" name="Nat. Commun.">
        <title>The evolution and pathogenic mechanisms of the rice sheath blight pathogen.</title>
        <authorList>
            <person name="Zheng A."/>
            <person name="Lin R."/>
            <person name="Xu L."/>
            <person name="Qin P."/>
            <person name="Tang C."/>
            <person name="Ai P."/>
            <person name="Zhang D."/>
            <person name="Liu Y."/>
            <person name="Sun Z."/>
            <person name="Feng H."/>
            <person name="Wang Y."/>
            <person name="Chen Y."/>
            <person name="Liang X."/>
            <person name="Fu R."/>
            <person name="Li Q."/>
            <person name="Zhang J."/>
            <person name="Yu X."/>
            <person name="Xie Z."/>
            <person name="Ding L."/>
            <person name="Guan P."/>
            <person name="Tang J."/>
            <person name="Liang Y."/>
            <person name="Wang S."/>
            <person name="Deng Q."/>
            <person name="Li S."/>
            <person name="Zhu J."/>
            <person name="Wang L."/>
            <person name="Liu H."/>
            <person name="Li P."/>
        </authorList>
    </citation>
    <scope>NUCLEOTIDE SEQUENCE [LARGE SCALE GENOMIC DNA]</scope>
    <source>
        <strain evidence="3">AG-1 IA</strain>
    </source>
</reference>
<dbReference type="HOGENOM" id="CLU_2335076_0_0_1"/>
<dbReference type="OrthoDB" id="6133115at2759"/>
<dbReference type="Proteomes" id="UP000011668">
    <property type="component" value="Unassembled WGS sequence"/>
</dbReference>
<comment type="caution">
    <text evidence="2">The sequence shown here is derived from an EMBL/GenBank/DDBJ whole genome shotgun (WGS) entry which is preliminary data.</text>
</comment>
<sequence length="98" mass="11015">MGPKCFQYTFGPKISLAKASLTNQLFIALNLCTAVMVWAYFPETKGLSLEEIADLFGDEVVPETRLDRSINSPNERETRDLNPSKEPSADHFEQVHQA</sequence>
<accession>L8WBW7</accession>
<evidence type="ECO:0000313" key="3">
    <source>
        <dbReference type="Proteomes" id="UP000011668"/>
    </source>
</evidence>
<evidence type="ECO:0000313" key="2">
    <source>
        <dbReference type="EMBL" id="ELU35676.1"/>
    </source>
</evidence>
<protein>
    <submittedName>
        <fullName evidence="2">Uncharacterized protein</fullName>
    </submittedName>
</protein>
<gene>
    <name evidence="2" type="ORF">AG1IA_10294</name>
</gene>
<organism evidence="2 3">
    <name type="scientific">Thanatephorus cucumeris (strain AG1-IA)</name>
    <name type="common">Rice sheath blight fungus</name>
    <name type="synonym">Rhizoctonia solani</name>
    <dbReference type="NCBI Taxonomy" id="983506"/>
    <lineage>
        <taxon>Eukaryota</taxon>
        <taxon>Fungi</taxon>
        <taxon>Dikarya</taxon>
        <taxon>Basidiomycota</taxon>
        <taxon>Agaricomycotina</taxon>
        <taxon>Agaricomycetes</taxon>
        <taxon>Cantharellales</taxon>
        <taxon>Ceratobasidiaceae</taxon>
        <taxon>Rhizoctonia</taxon>
        <taxon>Rhizoctonia solani AG-1</taxon>
    </lineage>
</organism>
<dbReference type="Gene3D" id="1.20.1250.20">
    <property type="entry name" value="MFS general substrate transporter like domains"/>
    <property type="match status" value="1"/>
</dbReference>